<evidence type="ECO:0000256" key="4">
    <source>
        <dbReference type="ARBA" id="ARBA00022519"/>
    </source>
</evidence>
<evidence type="ECO:0000256" key="3">
    <source>
        <dbReference type="ARBA" id="ARBA00022496"/>
    </source>
</evidence>
<dbReference type="InterPro" id="IPR003593">
    <property type="entry name" value="AAA+_ATPase"/>
</dbReference>
<keyword evidence="9" id="KW-0406">Ion transport</keyword>
<dbReference type="RefSeq" id="WP_102074727.1">
    <property type="nucleotide sequence ID" value="NZ_PDNW01000013.1"/>
</dbReference>
<sequence length="260" mass="28738">MSELLKLNNISLAYDTQNGIVPVVDNLTLSLEKGHIGCLLGASGCGKTTVLRAIAGFEPLRKGSISLGATVLSSDSEQVEPEHRNVGMMFQDYALFPHLSVEKNIAFGLRRWDRQRRKLRVDELLCLAGLEDSGQRYPHELSGGQQQRVALARALAPEPELLLLDEPFSNLDVDTRERLAFEVRDILKKTGHTAILVTHNQAEAFAIADRIGVMKNGVIAQWDTPYGIHHTPVNAFVADFVKREALMAQRAQAYLRGEAS</sequence>
<dbReference type="PANTHER" id="PTHR42781">
    <property type="entry name" value="SPERMIDINE/PUTRESCINE IMPORT ATP-BINDING PROTEIN POTA"/>
    <property type="match status" value="1"/>
</dbReference>
<accession>A0A2N4U1X2</accession>
<evidence type="ECO:0000256" key="10">
    <source>
        <dbReference type="ARBA" id="ARBA00023136"/>
    </source>
</evidence>
<dbReference type="InterPro" id="IPR015853">
    <property type="entry name" value="ABC_transpr_FbpC"/>
</dbReference>
<evidence type="ECO:0000256" key="9">
    <source>
        <dbReference type="ARBA" id="ARBA00023065"/>
    </source>
</evidence>
<reference evidence="12 13" key="1">
    <citation type="submission" date="2017-10" db="EMBL/GenBank/DDBJ databases">
        <title>Two draft genome sequences of Pusillimonas sp. strains isolated from a nitrate- and radionuclide-contaminated groundwater in Russia.</title>
        <authorList>
            <person name="Grouzdev D.S."/>
            <person name="Tourova T.P."/>
            <person name="Goeva M.A."/>
            <person name="Babich T.L."/>
            <person name="Sokolova D.S."/>
            <person name="Abdullin R."/>
            <person name="Poltaraus A.B."/>
            <person name="Toshchakov S.V."/>
            <person name="Nazina T.N."/>
        </authorList>
    </citation>
    <scope>NUCLEOTIDE SEQUENCE [LARGE SCALE GENOMIC DNA]</scope>
    <source>
        <strain evidence="12 13">JR1/69-3-13</strain>
    </source>
</reference>
<dbReference type="OrthoDB" id="5298774at2"/>
<dbReference type="CDD" id="cd03259">
    <property type="entry name" value="ABC_Carb_Solutes_like"/>
    <property type="match status" value="1"/>
</dbReference>
<dbReference type="FunFam" id="3.40.50.300:FF:000425">
    <property type="entry name" value="Probable ABC transporter, ATP-binding subunit"/>
    <property type="match status" value="1"/>
</dbReference>
<evidence type="ECO:0000313" key="13">
    <source>
        <dbReference type="Proteomes" id="UP000234190"/>
    </source>
</evidence>
<evidence type="ECO:0000256" key="8">
    <source>
        <dbReference type="ARBA" id="ARBA00023004"/>
    </source>
</evidence>
<dbReference type="GO" id="GO:0016020">
    <property type="term" value="C:membrane"/>
    <property type="evidence" value="ECO:0007669"/>
    <property type="project" value="InterPro"/>
</dbReference>
<dbReference type="InterPro" id="IPR027417">
    <property type="entry name" value="P-loop_NTPase"/>
</dbReference>
<evidence type="ECO:0000259" key="11">
    <source>
        <dbReference type="PROSITE" id="PS50893"/>
    </source>
</evidence>
<dbReference type="EMBL" id="PDNW01000013">
    <property type="protein sequence ID" value="PLC49019.1"/>
    <property type="molecule type" value="Genomic_DNA"/>
</dbReference>
<dbReference type="InterPro" id="IPR003439">
    <property type="entry name" value="ABC_transporter-like_ATP-bd"/>
</dbReference>
<dbReference type="SMART" id="SM00382">
    <property type="entry name" value="AAA"/>
    <property type="match status" value="1"/>
</dbReference>
<evidence type="ECO:0000313" key="12">
    <source>
        <dbReference type="EMBL" id="PLC49019.1"/>
    </source>
</evidence>
<organism evidence="12 13">
    <name type="scientific">Pollutimonas subterranea</name>
    <dbReference type="NCBI Taxonomy" id="2045210"/>
    <lineage>
        <taxon>Bacteria</taxon>
        <taxon>Pseudomonadati</taxon>
        <taxon>Pseudomonadota</taxon>
        <taxon>Betaproteobacteria</taxon>
        <taxon>Burkholderiales</taxon>
        <taxon>Alcaligenaceae</taxon>
        <taxon>Pollutimonas</taxon>
    </lineage>
</organism>
<evidence type="ECO:0000256" key="5">
    <source>
        <dbReference type="ARBA" id="ARBA00022741"/>
    </source>
</evidence>
<gene>
    <name evidence="12" type="ORF">CR159_14740</name>
</gene>
<evidence type="ECO:0000256" key="1">
    <source>
        <dbReference type="ARBA" id="ARBA00022448"/>
    </source>
</evidence>
<dbReference type="InterPro" id="IPR050093">
    <property type="entry name" value="ABC_SmlMolc_Importer"/>
</dbReference>
<keyword evidence="8" id="KW-0408">Iron</keyword>
<keyword evidence="7" id="KW-1278">Translocase</keyword>
<keyword evidence="4" id="KW-0997">Cell inner membrane</keyword>
<dbReference type="AlphaFoldDB" id="A0A2N4U1X2"/>
<keyword evidence="2" id="KW-1003">Cell membrane</keyword>
<keyword evidence="6" id="KW-0067">ATP-binding</keyword>
<feature type="domain" description="ABC transporter" evidence="11">
    <location>
        <begin position="5"/>
        <end position="241"/>
    </location>
</feature>
<dbReference type="GO" id="GO:0015697">
    <property type="term" value="P:quaternary ammonium group transport"/>
    <property type="evidence" value="ECO:0007669"/>
    <property type="project" value="UniProtKB-ARBA"/>
</dbReference>
<keyword evidence="10" id="KW-0472">Membrane</keyword>
<proteinExistence type="predicted"/>
<dbReference type="GO" id="GO:0005524">
    <property type="term" value="F:ATP binding"/>
    <property type="evidence" value="ECO:0007669"/>
    <property type="project" value="UniProtKB-KW"/>
</dbReference>
<dbReference type="PANTHER" id="PTHR42781:SF5">
    <property type="entry name" value="PUTRESCINE TRANSPORT ATP-BINDING PROTEIN POTG"/>
    <property type="match status" value="1"/>
</dbReference>
<name>A0A2N4U1X2_9BURK</name>
<protein>
    <submittedName>
        <fullName evidence="12">ABC transporter</fullName>
    </submittedName>
</protein>
<evidence type="ECO:0000256" key="2">
    <source>
        <dbReference type="ARBA" id="ARBA00022475"/>
    </source>
</evidence>
<dbReference type="Pfam" id="PF00005">
    <property type="entry name" value="ABC_tran"/>
    <property type="match status" value="1"/>
</dbReference>
<keyword evidence="13" id="KW-1185">Reference proteome</keyword>
<comment type="caution">
    <text evidence="12">The sequence shown here is derived from an EMBL/GenBank/DDBJ whole genome shotgun (WGS) entry which is preliminary data.</text>
</comment>
<dbReference type="Proteomes" id="UP000234190">
    <property type="component" value="Unassembled WGS sequence"/>
</dbReference>
<dbReference type="PROSITE" id="PS50893">
    <property type="entry name" value="ABC_TRANSPORTER_2"/>
    <property type="match status" value="1"/>
</dbReference>
<keyword evidence="3" id="KW-0410">Iron transport</keyword>
<dbReference type="InterPro" id="IPR017871">
    <property type="entry name" value="ABC_transporter-like_CS"/>
</dbReference>
<dbReference type="SUPFAM" id="SSF52540">
    <property type="entry name" value="P-loop containing nucleoside triphosphate hydrolases"/>
    <property type="match status" value="1"/>
</dbReference>
<evidence type="ECO:0000256" key="7">
    <source>
        <dbReference type="ARBA" id="ARBA00022967"/>
    </source>
</evidence>
<keyword evidence="5" id="KW-0547">Nucleotide-binding</keyword>
<evidence type="ECO:0000256" key="6">
    <source>
        <dbReference type="ARBA" id="ARBA00022840"/>
    </source>
</evidence>
<keyword evidence="1" id="KW-0813">Transport</keyword>
<dbReference type="GO" id="GO:0015408">
    <property type="term" value="F:ABC-type ferric iron transporter activity"/>
    <property type="evidence" value="ECO:0007669"/>
    <property type="project" value="InterPro"/>
</dbReference>
<dbReference type="PROSITE" id="PS00211">
    <property type="entry name" value="ABC_TRANSPORTER_1"/>
    <property type="match status" value="1"/>
</dbReference>
<dbReference type="GO" id="GO:0016887">
    <property type="term" value="F:ATP hydrolysis activity"/>
    <property type="evidence" value="ECO:0007669"/>
    <property type="project" value="InterPro"/>
</dbReference>
<dbReference type="Gene3D" id="3.40.50.300">
    <property type="entry name" value="P-loop containing nucleotide triphosphate hydrolases"/>
    <property type="match status" value="1"/>
</dbReference>